<protein>
    <recommendedName>
        <fullName evidence="7">Ciliary microtubule inner protein 2B</fullName>
    </recommendedName>
</protein>
<dbReference type="EMBL" id="SCEB01001062">
    <property type="protein sequence ID" value="RXM97479.1"/>
    <property type="molecule type" value="Genomic_DNA"/>
</dbReference>
<keyword evidence="2" id="KW-0963">Cytoplasm</keyword>
<accession>A0A662YLU5</accession>
<dbReference type="GO" id="GO:0015630">
    <property type="term" value="C:microtubule cytoskeleton"/>
    <property type="evidence" value="ECO:0007669"/>
    <property type="project" value="UniProtKB-ARBA"/>
</dbReference>
<keyword evidence="11" id="KW-1185">Reference proteome</keyword>
<reference evidence="10 11" key="1">
    <citation type="submission" date="2019-01" db="EMBL/GenBank/DDBJ databases">
        <title>Draft Genome and Complete Hox-Cluster Characterization of the Sterlet Sturgeon (Acipenser ruthenus).</title>
        <authorList>
            <person name="Wei Q."/>
        </authorList>
    </citation>
    <scope>NUCLEOTIDE SEQUENCE [LARGE SCALE GENOMIC DNA]</scope>
    <source>
        <strain evidence="10">WHYD16114868_AA</strain>
        <tissue evidence="10">Blood</tissue>
    </source>
</reference>
<evidence type="ECO:0000256" key="2">
    <source>
        <dbReference type="ARBA" id="ARBA00022490"/>
    </source>
</evidence>
<dbReference type="Pfam" id="PF10629">
    <property type="entry name" value="CMI2B-like"/>
    <property type="match status" value="2"/>
</dbReference>
<organism evidence="10 11">
    <name type="scientific">Acipenser ruthenus</name>
    <name type="common">Sterlet sturgeon</name>
    <dbReference type="NCBI Taxonomy" id="7906"/>
    <lineage>
        <taxon>Eukaryota</taxon>
        <taxon>Metazoa</taxon>
        <taxon>Chordata</taxon>
        <taxon>Craniata</taxon>
        <taxon>Vertebrata</taxon>
        <taxon>Euteleostomi</taxon>
        <taxon>Actinopterygii</taxon>
        <taxon>Chondrostei</taxon>
        <taxon>Acipenseriformes</taxon>
        <taxon>Acipenseridae</taxon>
        <taxon>Acipenser</taxon>
    </lineage>
</organism>
<comment type="function">
    <text evidence="5">Microtubule inner protein (MIP) part of the dynein-decorated doublet microtubules (DMTs) in cilia axoneme, which is required for motile cilia beating.</text>
</comment>
<evidence type="ECO:0000259" key="9">
    <source>
        <dbReference type="Pfam" id="PF10629"/>
    </source>
</evidence>
<comment type="caution">
    <text evidence="10">The sequence shown here is derived from an EMBL/GenBank/DDBJ whole genome shotgun (WGS) entry which is preliminary data.</text>
</comment>
<dbReference type="AlphaFoldDB" id="A0A662YLU5"/>
<dbReference type="GO" id="GO:0005930">
    <property type="term" value="C:axoneme"/>
    <property type="evidence" value="ECO:0007669"/>
    <property type="project" value="UniProtKB-SubCell"/>
</dbReference>
<evidence type="ECO:0000256" key="8">
    <source>
        <dbReference type="SAM" id="MobiDB-lite"/>
    </source>
</evidence>
<evidence type="ECO:0000256" key="4">
    <source>
        <dbReference type="ARBA" id="ARBA00023273"/>
    </source>
</evidence>
<feature type="region of interest" description="Disordered" evidence="8">
    <location>
        <begin position="130"/>
        <end position="156"/>
    </location>
</feature>
<dbReference type="OrthoDB" id="2019884at2759"/>
<name>A0A662YLU5_ACIRT</name>
<feature type="domain" description="Ciliary microtubule inner protein 2A-C-like" evidence="9">
    <location>
        <begin position="262"/>
        <end position="292"/>
    </location>
</feature>
<evidence type="ECO:0000256" key="3">
    <source>
        <dbReference type="ARBA" id="ARBA00023212"/>
    </source>
</evidence>
<keyword evidence="3" id="KW-0206">Cytoskeleton</keyword>
<proteinExistence type="inferred from homology"/>
<dbReference type="PANTHER" id="PTHR22146:SF8">
    <property type="entry name" value="PROTEIN FAM166B"/>
    <property type="match status" value="1"/>
</dbReference>
<gene>
    <name evidence="10" type="ORF">EOD39_14360</name>
</gene>
<evidence type="ECO:0000256" key="5">
    <source>
        <dbReference type="ARBA" id="ARBA00035003"/>
    </source>
</evidence>
<evidence type="ECO:0000256" key="1">
    <source>
        <dbReference type="ARBA" id="ARBA00004430"/>
    </source>
</evidence>
<dbReference type="PANTHER" id="PTHR22146">
    <property type="entry name" value="CAT EYE SYNDROME CRITICAL REGION PROTEIN 6"/>
    <property type="match status" value="1"/>
</dbReference>
<evidence type="ECO:0000256" key="6">
    <source>
        <dbReference type="ARBA" id="ARBA00035661"/>
    </source>
</evidence>
<sequence>MENEFPPKISTVLMTPDPHYIPGYGGYCPQIKYTVGNTYGKLTARLLTSPEVNRSQKLILQSSRVQPADPETGPQNEIWRSRSDGGQAEIEKMIPGYTGFIPKSQNYFSKTYAETCRDALADFEKERQRRADTVVSPHTLQARKAKGGTKQEHKLPHYNTPLAPIVKEAAPYRFTNEWHPHGSPYFMENESPHKYFISGFTGYVPKARFLIGSGYPILTNRALVHFTNELNQSELGPITFQRRPREDHCLPYISQIYPSSLGLLPKYTGHVPGYKYQYGHTFGQLTTNALGSSTLQKQAAAQ</sequence>
<comment type="subcellular location">
    <subcellularLocation>
        <location evidence="1">Cytoplasm</location>
        <location evidence="1">Cytoskeleton</location>
        <location evidence="1">Cilium axoneme</location>
    </subcellularLocation>
</comment>
<dbReference type="InterPro" id="IPR018902">
    <property type="entry name" value="CMI2A-C-like_dom"/>
</dbReference>
<evidence type="ECO:0000256" key="7">
    <source>
        <dbReference type="ARBA" id="ARBA00041163"/>
    </source>
</evidence>
<feature type="domain" description="Ciliary microtubule inner protein 2A-C-like" evidence="9">
    <location>
        <begin position="17"/>
        <end position="58"/>
    </location>
</feature>
<comment type="similarity">
    <text evidence="6">Belongs to the CIMIP2 family.</text>
</comment>
<evidence type="ECO:0000313" key="10">
    <source>
        <dbReference type="EMBL" id="RXM97479.1"/>
    </source>
</evidence>
<evidence type="ECO:0000313" key="11">
    <source>
        <dbReference type="Proteomes" id="UP000289886"/>
    </source>
</evidence>
<dbReference type="Proteomes" id="UP000289886">
    <property type="component" value="Unassembled WGS sequence"/>
</dbReference>
<keyword evidence="4" id="KW-0966">Cell projection</keyword>